<protein>
    <submittedName>
        <fullName evidence="2">Uncharacterized protein</fullName>
    </submittedName>
</protein>
<dbReference type="HOGENOM" id="CLU_1812006_0_0_7"/>
<organism evidence="2 3">
    <name type="scientific">Bdellovibrio bacteriovorus (strain ATCC 15356 / DSM 50701 / NCIMB 9529 / HD100)</name>
    <dbReference type="NCBI Taxonomy" id="264462"/>
    <lineage>
        <taxon>Bacteria</taxon>
        <taxon>Pseudomonadati</taxon>
        <taxon>Bdellovibrionota</taxon>
        <taxon>Bdellovibrionia</taxon>
        <taxon>Bdellovibrionales</taxon>
        <taxon>Pseudobdellovibrionaceae</taxon>
        <taxon>Bdellovibrio</taxon>
    </lineage>
</organism>
<dbReference type="GeneID" id="93011239"/>
<dbReference type="Proteomes" id="UP000008080">
    <property type="component" value="Chromosome"/>
</dbReference>
<keyword evidence="1" id="KW-0732">Signal</keyword>
<gene>
    <name evidence="2" type="ordered locus">Bd0088</name>
</gene>
<feature type="signal peptide" evidence="1">
    <location>
        <begin position="1"/>
        <end position="22"/>
    </location>
</feature>
<accession>Q6MRJ1</accession>
<dbReference type="AlphaFoldDB" id="Q6MRJ1"/>
<keyword evidence="3" id="KW-1185">Reference proteome</keyword>
<feature type="chain" id="PRO_5004276822" evidence="1">
    <location>
        <begin position="23"/>
        <end position="142"/>
    </location>
</feature>
<proteinExistence type="predicted"/>
<dbReference type="EMBL" id="BX842646">
    <property type="protein sequence ID" value="CAE77767.1"/>
    <property type="molecule type" value="Genomic_DNA"/>
</dbReference>
<evidence type="ECO:0000313" key="3">
    <source>
        <dbReference type="Proteomes" id="UP000008080"/>
    </source>
</evidence>
<name>Q6MRJ1_BDEBA</name>
<evidence type="ECO:0000256" key="1">
    <source>
        <dbReference type="SAM" id="SignalP"/>
    </source>
</evidence>
<dbReference type="KEGG" id="bba:Bd0088"/>
<reference evidence="2 3" key="1">
    <citation type="journal article" date="2004" name="Science">
        <title>A predator unmasked: life cycle of Bdellovibrio bacteriovorus from a genomic perspective.</title>
        <authorList>
            <person name="Rendulic S."/>
            <person name="Jagtap P."/>
            <person name="Rosinus A."/>
            <person name="Eppinger M."/>
            <person name="Baar C."/>
            <person name="Lanz C."/>
            <person name="Keller H."/>
            <person name="Lambert C."/>
            <person name="Evans K.J."/>
            <person name="Goesmann A."/>
            <person name="Meyer F."/>
            <person name="Sockett R.E."/>
            <person name="Schuster S.C."/>
        </authorList>
    </citation>
    <scope>NUCLEOTIDE SEQUENCE [LARGE SCALE GENOMIC DNA]</scope>
    <source>
        <strain evidence="3">ATCC 15356 / DSM 50701 / NCIMB 9529 / HD100</strain>
    </source>
</reference>
<sequence length="142" mass="15686">MKKIMIALLSLGSMFLATVSQASEVGTYTLNKSRSLFSGAQVFQLELSEGYQMSFTSKELGHCSTSKKLTNTNYIYALAEGPGMAENLWGTVFCDNKQWFTVYLKVKDGYLPRSGETVSGSLRISDSSFDEVLEVKVAITKH</sequence>
<dbReference type="STRING" id="264462.Bd0088"/>
<dbReference type="RefSeq" id="WP_011162708.1">
    <property type="nucleotide sequence ID" value="NC_005363.1"/>
</dbReference>
<evidence type="ECO:0000313" key="2">
    <source>
        <dbReference type="EMBL" id="CAE77767.1"/>
    </source>
</evidence>